<gene>
    <name evidence="7" type="ORF">C5O25_03325</name>
</gene>
<comment type="caution">
    <text evidence="7">The sequence shown here is derived from an EMBL/GenBank/DDBJ whole genome shotgun (WGS) entry which is preliminary data.</text>
</comment>
<feature type="transmembrane region" description="Helical" evidence="6">
    <location>
        <begin position="26"/>
        <end position="45"/>
    </location>
</feature>
<name>A0A2V1IYK6_9BACT</name>
<keyword evidence="3 6" id="KW-0812">Transmembrane</keyword>
<evidence type="ECO:0000313" key="8">
    <source>
        <dbReference type="Proteomes" id="UP000244925"/>
    </source>
</evidence>
<comment type="subcellular location">
    <subcellularLocation>
        <location evidence="1">Cell membrane</location>
        <topology evidence="1">Multi-pass membrane protein</topology>
    </subcellularLocation>
</comment>
<keyword evidence="8" id="KW-1185">Reference proteome</keyword>
<reference evidence="8" key="1">
    <citation type="submission" date="2018-02" db="EMBL/GenBank/DDBJ databases">
        <authorList>
            <person name="Clavel T."/>
            <person name="Strowig T."/>
        </authorList>
    </citation>
    <scope>NUCLEOTIDE SEQUENCE [LARGE SCALE GENOMIC DNA]</scope>
    <source>
        <strain evidence="8">DSM 100764</strain>
    </source>
</reference>
<dbReference type="Pfam" id="PF03788">
    <property type="entry name" value="LrgA"/>
    <property type="match status" value="1"/>
</dbReference>
<evidence type="ECO:0000256" key="3">
    <source>
        <dbReference type="ARBA" id="ARBA00022692"/>
    </source>
</evidence>
<keyword evidence="2" id="KW-1003">Cell membrane</keyword>
<dbReference type="PANTHER" id="PTHR33931:SF5">
    <property type="entry name" value="UPF0299 MEMBRANE PROTEIN YOHJ"/>
    <property type="match status" value="1"/>
</dbReference>
<dbReference type="GO" id="GO:0005886">
    <property type="term" value="C:plasma membrane"/>
    <property type="evidence" value="ECO:0007669"/>
    <property type="project" value="UniProtKB-SubCell"/>
</dbReference>
<dbReference type="PANTHER" id="PTHR33931">
    <property type="entry name" value="HOLIN-LIKE PROTEIN CIDA-RELATED"/>
    <property type="match status" value="1"/>
</dbReference>
<dbReference type="InterPro" id="IPR005538">
    <property type="entry name" value="LrgA/CidA"/>
</dbReference>
<sequence>MVILQLAVLFTFLAAGELVVWLTGVPVPSSIIGMLLLTLALKLRIVRLRHVEGVADFLVSNLGFFFVPAGVALMGCFDLVEGQWGAVIAASAVSTVIVIAVTGLIHQFSRKIMPHNGFSRK</sequence>
<protein>
    <submittedName>
        <fullName evidence="7">CidA/LrgA family protein</fullName>
    </submittedName>
</protein>
<evidence type="ECO:0000256" key="1">
    <source>
        <dbReference type="ARBA" id="ARBA00004651"/>
    </source>
</evidence>
<feature type="transmembrane region" description="Helical" evidence="6">
    <location>
        <begin position="57"/>
        <end position="80"/>
    </location>
</feature>
<keyword evidence="4 6" id="KW-1133">Transmembrane helix</keyword>
<dbReference type="Proteomes" id="UP000244925">
    <property type="component" value="Unassembled WGS sequence"/>
</dbReference>
<keyword evidence="5 6" id="KW-0472">Membrane</keyword>
<evidence type="ECO:0000256" key="4">
    <source>
        <dbReference type="ARBA" id="ARBA00022989"/>
    </source>
</evidence>
<dbReference type="RefSeq" id="WP_107035319.1">
    <property type="nucleotide sequence ID" value="NZ_CAOOML010000021.1"/>
</dbReference>
<organism evidence="7 8">
    <name type="scientific">Paramuribaculum intestinale</name>
    <dbReference type="NCBI Taxonomy" id="2094151"/>
    <lineage>
        <taxon>Bacteria</taxon>
        <taxon>Pseudomonadati</taxon>
        <taxon>Bacteroidota</taxon>
        <taxon>Bacteroidia</taxon>
        <taxon>Bacteroidales</taxon>
        <taxon>Muribaculaceae</taxon>
        <taxon>Paramuribaculum</taxon>
    </lineage>
</organism>
<feature type="transmembrane region" description="Helical" evidence="6">
    <location>
        <begin position="86"/>
        <end position="105"/>
    </location>
</feature>
<proteinExistence type="predicted"/>
<evidence type="ECO:0000256" key="5">
    <source>
        <dbReference type="ARBA" id="ARBA00023136"/>
    </source>
</evidence>
<dbReference type="EMBL" id="PUBV01000005">
    <property type="protein sequence ID" value="PWB08572.1"/>
    <property type="molecule type" value="Genomic_DNA"/>
</dbReference>
<evidence type="ECO:0000256" key="2">
    <source>
        <dbReference type="ARBA" id="ARBA00022475"/>
    </source>
</evidence>
<evidence type="ECO:0000313" key="7">
    <source>
        <dbReference type="EMBL" id="PWB08572.1"/>
    </source>
</evidence>
<evidence type="ECO:0000256" key="6">
    <source>
        <dbReference type="SAM" id="Phobius"/>
    </source>
</evidence>
<accession>A0A2V1IYK6</accession>
<dbReference type="AlphaFoldDB" id="A0A2V1IYK6"/>